<reference evidence="4 5" key="1">
    <citation type="submission" date="2019-08" db="EMBL/GenBank/DDBJ databases">
        <title>Deep-cultivation of Planctomycetes and their phenomic and genomic characterization uncovers novel biology.</title>
        <authorList>
            <person name="Wiegand S."/>
            <person name="Jogler M."/>
            <person name="Boedeker C."/>
            <person name="Pinto D."/>
            <person name="Vollmers J."/>
            <person name="Rivas-Marin E."/>
            <person name="Kohn T."/>
            <person name="Peeters S.H."/>
            <person name="Heuer A."/>
            <person name="Rast P."/>
            <person name="Oberbeckmann S."/>
            <person name="Bunk B."/>
            <person name="Jeske O."/>
            <person name="Meyerdierks A."/>
            <person name="Storesund J.E."/>
            <person name="Kallscheuer N."/>
            <person name="Luecker S."/>
            <person name="Lage O.M."/>
            <person name="Pohl T."/>
            <person name="Merkel B.J."/>
            <person name="Hornburger P."/>
            <person name="Mueller R.-W."/>
            <person name="Bruemmer F."/>
            <person name="Labrenz M."/>
            <person name="Spormann A.M."/>
            <person name="Op den Camp H."/>
            <person name="Overmann J."/>
            <person name="Amann R."/>
            <person name="Jetten M.S.M."/>
            <person name="Mascher T."/>
            <person name="Medema M.H."/>
            <person name="Devos D.P."/>
            <person name="Kaster A.-K."/>
            <person name="Ovreas L."/>
            <person name="Rohde M."/>
            <person name="Galperin M.Y."/>
            <person name="Jogler C."/>
        </authorList>
    </citation>
    <scope>NUCLEOTIDE SEQUENCE [LARGE SCALE GENOMIC DNA]</scope>
    <source>
        <strain evidence="4 5">FC18</strain>
    </source>
</reference>
<dbReference type="InterPro" id="IPR046346">
    <property type="entry name" value="Aminoacid_DH-like_N_sf"/>
</dbReference>
<dbReference type="InterPro" id="IPR006096">
    <property type="entry name" value="Glu/Leu/Phe/Val/Trp_DH_C"/>
</dbReference>
<evidence type="ECO:0000313" key="5">
    <source>
        <dbReference type="Proteomes" id="UP000322214"/>
    </source>
</evidence>
<keyword evidence="5" id="KW-1185">Reference proteome</keyword>
<evidence type="ECO:0000313" key="4">
    <source>
        <dbReference type="EMBL" id="QEG20313.1"/>
    </source>
</evidence>
<dbReference type="Pfam" id="PF00208">
    <property type="entry name" value="ELFV_dehydrog"/>
    <property type="match status" value="1"/>
</dbReference>
<dbReference type="GO" id="GO:0004352">
    <property type="term" value="F:glutamate dehydrogenase (NAD+) activity"/>
    <property type="evidence" value="ECO:0007669"/>
    <property type="project" value="UniProtKB-EC"/>
</dbReference>
<dbReference type="PANTHER" id="PTHR11606">
    <property type="entry name" value="GLUTAMATE DEHYDROGENASE"/>
    <property type="match status" value="1"/>
</dbReference>
<dbReference type="EMBL" id="CP042912">
    <property type="protein sequence ID" value="QEG20313.1"/>
    <property type="molecule type" value="Genomic_DNA"/>
</dbReference>
<gene>
    <name evidence="4" type="primary">gdh</name>
    <name evidence="4" type="ORF">MFFC18_01600</name>
</gene>
<proteinExistence type="inferred from homology"/>
<dbReference type="STRING" id="980251.GCA_001642875_04671"/>
<evidence type="ECO:0000259" key="3">
    <source>
        <dbReference type="SMART" id="SM00839"/>
    </source>
</evidence>
<dbReference type="Gene3D" id="3.40.50.720">
    <property type="entry name" value="NAD(P)-binding Rossmann-like Domain"/>
    <property type="match status" value="1"/>
</dbReference>
<dbReference type="OrthoDB" id="19378at2"/>
<dbReference type="SUPFAM" id="SSF53223">
    <property type="entry name" value="Aminoacid dehydrogenase-like, N-terminal domain"/>
    <property type="match status" value="1"/>
</dbReference>
<evidence type="ECO:0000256" key="1">
    <source>
        <dbReference type="ARBA" id="ARBA00006382"/>
    </source>
</evidence>
<organism evidence="4 5">
    <name type="scientific">Mariniblastus fucicola</name>
    <dbReference type="NCBI Taxonomy" id="980251"/>
    <lineage>
        <taxon>Bacteria</taxon>
        <taxon>Pseudomonadati</taxon>
        <taxon>Planctomycetota</taxon>
        <taxon>Planctomycetia</taxon>
        <taxon>Pirellulales</taxon>
        <taxon>Pirellulaceae</taxon>
        <taxon>Mariniblastus</taxon>
    </lineage>
</organism>
<evidence type="ECO:0000256" key="2">
    <source>
        <dbReference type="ARBA" id="ARBA00023002"/>
    </source>
</evidence>
<feature type="domain" description="Glutamate/phenylalanine/leucine/valine/L-tryptophan dehydrogenase C-terminal" evidence="3">
    <location>
        <begin position="571"/>
        <end position="863"/>
    </location>
</feature>
<protein>
    <submittedName>
        <fullName evidence="4">NAD-specific glutamate dehydrogenase</fullName>
        <ecNumber evidence="4">1.4.1.2</ecNumber>
    </submittedName>
</protein>
<accession>A0A5B9PB26</accession>
<dbReference type="SMART" id="SM00839">
    <property type="entry name" value="ELFV_dehydrog"/>
    <property type="match status" value="1"/>
</dbReference>
<dbReference type="RefSeq" id="WP_075082657.1">
    <property type="nucleotide sequence ID" value="NZ_CP042912.1"/>
</dbReference>
<name>A0A5B9PB26_9BACT</name>
<dbReference type="PANTHER" id="PTHR11606:SF39">
    <property type="entry name" value="GLUTAMATE_PHENYLALANINE_LEUCINE_VALINE_L-TRYPTOPHAN DEHYDROGENASE C-TERMINAL DOMAIN-CONTAINING PROTEIN"/>
    <property type="match status" value="1"/>
</dbReference>
<dbReference type="KEGG" id="mff:MFFC18_01600"/>
<dbReference type="Proteomes" id="UP000322214">
    <property type="component" value="Chromosome"/>
</dbReference>
<dbReference type="InterPro" id="IPR036291">
    <property type="entry name" value="NAD(P)-bd_dom_sf"/>
</dbReference>
<sequence length="963" mass="107920">MTESKNNPPTGFDHPQIQQLRAEIINQMDDRIADSLQKLPREYFQQIPREDHLQHFKALVAIKVCDIRQEITIRHRNGRRITIVSHQNHPGLLARLIRGLPKELPLVGAKIFTSTDDDFIVDVFDFQHADSNNEVRSDRTSERRKSIIQKVADQTGAENCDVETFVDRYHHEHEILGSPEELSHQFLAFRETAHINDIVVLCGKAKDGLLKVTVSAASSTTRTMFERAADFFGQRKINIVKAICENVMFRETIPVALLTFDVQIDEPVNPESLARDMEHYLRVDPEAIKLLGDSSDIDLQTAELFCCLAKLTQHAINFCEAFDVSAERVLRTMRKHDSMTLQSIRYFVSRFRKDDPEEAPPEHALLKSIADPKERTTMRTLFGLVHRIERANLCVERKRCIAFRLPGEVFENLDHGNTPFAIFYVYGNGFDGFHVRFRNVARGGMRLVPTRNASHYLFESNRVFEEAWRLATAQQLKNKDIAEGGSKAVVVIKPDNSAERAGRDFVDGLLDLLLNIDQTTARDLDSIGEEYLYLGPDENVTNDLINWIVDHSAERGYRFPATIMSSKPSTGINHKEFGVTSEGVLIFLRQSLIEHGIDPDKSPFTIKLTGGPDGDVGGNAIRILIRDYPNTARIVAVADGTGAASDPDGLNLEELLRLVEAGQGIASFDAGQLSAQGSVTGLGSEAEVTRRNELHNQIKADVFLPAGGRPSTINENNWHRFLDGDGVPCSPIIVEGANLFITDPARKLLSDSGVAIVKDSSANKCGVICSSMEIIAGMLLTEEQFLAIKPDYVSQVLQTLCSLAEIESISLFNERSRMPDLTLPEISVRISEQIIRVADIIDNSIGGWTADEQRLANEFIRAYLPKSLTDTAGDELFDRFPKTYRRQLIASILSSRIVYREGCQNLESMREETLARLIRNHLVYESKVRTLLATIESSDLADKQTIAAIVEHSGARSQRDLRL</sequence>
<comment type="similarity">
    <text evidence="1">Belongs to the Glu/Leu/Phe/Val dehydrogenases family.</text>
</comment>
<dbReference type="Gene3D" id="3.40.50.10860">
    <property type="entry name" value="Leucine Dehydrogenase, chain A, domain 1"/>
    <property type="match status" value="1"/>
</dbReference>
<dbReference type="SUPFAM" id="SSF51735">
    <property type="entry name" value="NAD(P)-binding Rossmann-fold domains"/>
    <property type="match status" value="1"/>
</dbReference>
<dbReference type="GO" id="GO:0006538">
    <property type="term" value="P:L-glutamate catabolic process"/>
    <property type="evidence" value="ECO:0007669"/>
    <property type="project" value="TreeGrafter"/>
</dbReference>
<dbReference type="AlphaFoldDB" id="A0A5B9PB26"/>
<keyword evidence="2 4" id="KW-0560">Oxidoreductase</keyword>
<dbReference type="EC" id="1.4.1.2" evidence="4"/>